<reference evidence="7 8" key="1">
    <citation type="submission" date="2018-06" db="EMBL/GenBank/DDBJ databases">
        <title>Genomic Encyclopedia of Type Strains, Phase IV (KMG-IV): sequencing the most valuable type-strain genomes for metagenomic binning, comparative biology and taxonomic classification.</title>
        <authorList>
            <person name="Goeker M."/>
        </authorList>
    </citation>
    <scope>NUCLEOTIDE SEQUENCE [LARGE SCALE GENOMIC DNA]</scope>
    <source>
        <strain evidence="7 8">DSM 45521</strain>
    </source>
</reference>
<dbReference type="InterPro" id="IPR002293">
    <property type="entry name" value="AA/rel_permease1"/>
</dbReference>
<name>A0A318RHA7_WILLI</name>
<dbReference type="Proteomes" id="UP000247591">
    <property type="component" value="Unassembled WGS sequence"/>
</dbReference>
<evidence type="ECO:0000256" key="5">
    <source>
        <dbReference type="ARBA" id="ARBA00023136"/>
    </source>
</evidence>
<feature type="transmembrane region" description="Helical" evidence="6">
    <location>
        <begin position="131"/>
        <end position="147"/>
    </location>
</feature>
<feature type="transmembrane region" description="Helical" evidence="6">
    <location>
        <begin position="89"/>
        <end position="111"/>
    </location>
</feature>
<accession>A0A318RHA7</accession>
<keyword evidence="3 6" id="KW-0812">Transmembrane</keyword>
<keyword evidence="8" id="KW-1185">Reference proteome</keyword>
<dbReference type="Gene3D" id="1.20.1740.10">
    <property type="entry name" value="Amino acid/polyamine transporter I"/>
    <property type="match status" value="1"/>
</dbReference>
<evidence type="ECO:0000256" key="3">
    <source>
        <dbReference type="ARBA" id="ARBA00022692"/>
    </source>
</evidence>
<feature type="transmembrane region" description="Helical" evidence="6">
    <location>
        <begin position="21"/>
        <end position="42"/>
    </location>
</feature>
<sequence length="489" mass="51016">MTASSQRLSGNLTTFKIVTMVVAAAAPMGAVIGIIPIAMAIGTGATTPLVFVVAAALLLCFAVGYAAMSRRMSASGGFYTYIAKGLGRSTAMAAAVIAITAYLSLTLLILAGVGNFGNTVAAVLTGHDVPWWAFSAVALALVAVMGVREINIAGNVLAVMLGVEILAILVLDIAIVAQKGLDAFPLAAMNPTDLFTAGSFGLGIMFAFTTFLGFESAAIYAEESKDPHRTIPRATYSAVVLIATFYAVTTWIMVGGIGVDNVQETAEAKLSGLSFWLSAEYASDLLTKVMYVTVFTSLFAAMLALHNASSRYIFSIGREGALLPTWFGVAHSKFDTPARASIAVTILTSAVTVVFAVLGADPYLTMLTIMTGLGTLGIVLLQALAAGAIMVYFWRTSRSSTGVLVGSAIGLVAFVTVSILILKNFQTLAGSDSAWINVLPWCLLLAAALGGLRGVWLKSHKPDAYARIGTFGDQTAPAHEELPSTPLQK</sequence>
<feature type="transmembrane region" description="Helical" evidence="6">
    <location>
        <begin position="48"/>
        <end position="68"/>
    </location>
</feature>
<comment type="caution">
    <text evidence="7">The sequence shown here is derived from an EMBL/GenBank/DDBJ whole genome shotgun (WGS) entry which is preliminary data.</text>
</comment>
<feature type="transmembrane region" description="Helical" evidence="6">
    <location>
        <begin position="233"/>
        <end position="254"/>
    </location>
</feature>
<feature type="transmembrane region" description="Helical" evidence="6">
    <location>
        <begin position="401"/>
        <end position="422"/>
    </location>
</feature>
<dbReference type="GO" id="GO:0022857">
    <property type="term" value="F:transmembrane transporter activity"/>
    <property type="evidence" value="ECO:0007669"/>
    <property type="project" value="InterPro"/>
</dbReference>
<feature type="transmembrane region" description="Helical" evidence="6">
    <location>
        <begin position="197"/>
        <end position="221"/>
    </location>
</feature>
<evidence type="ECO:0000256" key="6">
    <source>
        <dbReference type="SAM" id="Phobius"/>
    </source>
</evidence>
<dbReference type="InterPro" id="IPR050367">
    <property type="entry name" value="APC_superfamily"/>
</dbReference>
<feature type="transmembrane region" description="Helical" evidence="6">
    <location>
        <begin position="434"/>
        <end position="452"/>
    </location>
</feature>
<proteinExistence type="predicted"/>
<feature type="transmembrane region" description="Helical" evidence="6">
    <location>
        <begin position="366"/>
        <end position="394"/>
    </location>
</feature>
<evidence type="ECO:0000256" key="2">
    <source>
        <dbReference type="ARBA" id="ARBA00022475"/>
    </source>
</evidence>
<keyword evidence="4 6" id="KW-1133">Transmembrane helix</keyword>
<organism evidence="7 8">
    <name type="scientific">Williamsia limnetica</name>
    <dbReference type="NCBI Taxonomy" id="882452"/>
    <lineage>
        <taxon>Bacteria</taxon>
        <taxon>Bacillati</taxon>
        <taxon>Actinomycetota</taxon>
        <taxon>Actinomycetes</taxon>
        <taxon>Mycobacteriales</taxon>
        <taxon>Nocardiaceae</taxon>
        <taxon>Williamsia</taxon>
    </lineage>
</organism>
<dbReference type="EMBL" id="QJSP01000020">
    <property type="protein sequence ID" value="PYE12762.1"/>
    <property type="molecule type" value="Genomic_DNA"/>
</dbReference>
<evidence type="ECO:0000256" key="4">
    <source>
        <dbReference type="ARBA" id="ARBA00022989"/>
    </source>
</evidence>
<evidence type="ECO:0000256" key="1">
    <source>
        <dbReference type="ARBA" id="ARBA00004651"/>
    </source>
</evidence>
<protein>
    <submittedName>
        <fullName evidence="7">Amino acid/polyamine/organocation transporter (APC superfamily)</fullName>
    </submittedName>
</protein>
<evidence type="ECO:0000313" key="8">
    <source>
        <dbReference type="Proteomes" id="UP000247591"/>
    </source>
</evidence>
<dbReference type="PIRSF" id="PIRSF006060">
    <property type="entry name" value="AA_transporter"/>
    <property type="match status" value="1"/>
</dbReference>
<dbReference type="AlphaFoldDB" id="A0A318RHA7"/>
<dbReference type="Pfam" id="PF13520">
    <property type="entry name" value="AA_permease_2"/>
    <property type="match status" value="1"/>
</dbReference>
<dbReference type="GO" id="GO:0005886">
    <property type="term" value="C:plasma membrane"/>
    <property type="evidence" value="ECO:0007669"/>
    <property type="project" value="UniProtKB-SubCell"/>
</dbReference>
<dbReference type="PANTHER" id="PTHR42770">
    <property type="entry name" value="AMINO ACID TRANSPORTER-RELATED"/>
    <property type="match status" value="1"/>
</dbReference>
<dbReference type="RefSeq" id="WP_158540042.1">
    <property type="nucleotide sequence ID" value="NZ_QJSP01000020.1"/>
</dbReference>
<feature type="transmembrane region" description="Helical" evidence="6">
    <location>
        <begin position="285"/>
        <end position="305"/>
    </location>
</feature>
<evidence type="ECO:0000313" key="7">
    <source>
        <dbReference type="EMBL" id="PYE12762.1"/>
    </source>
</evidence>
<feature type="transmembrane region" description="Helical" evidence="6">
    <location>
        <begin position="340"/>
        <end position="360"/>
    </location>
</feature>
<feature type="transmembrane region" description="Helical" evidence="6">
    <location>
        <begin position="156"/>
        <end position="177"/>
    </location>
</feature>
<comment type="subcellular location">
    <subcellularLocation>
        <location evidence="1">Cell membrane</location>
        <topology evidence="1">Multi-pass membrane protein</topology>
    </subcellularLocation>
</comment>
<dbReference type="OrthoDB" id="137613at2"/>
<dbReference type="PANTHER" id="PTHR42770:SF16">
    <property type="entry name" value="AMINO ACID PERMEASE"/>
    <property type="match status" value="1"/>
</dbReference>
<keyword evidence="2" id="KW-1003">Cell membrane</keyword>
<gene>
    <name evidence="7" type="ORF">DFR67_12041</name>
</gene>
<keyword evidence="5 6" id="KW-0472">Membrane</keyword>